<keyword evidence="1" id="KW-0315">Glutamine amidotransferase</keyword>
<dbReference type="SUPFAM" id="SSF52317">
    <property type="entry name" value="Class I glutamine amidotransferase-like"/>
    <property type="match status" value="1"/>
</dbReference>
<feature type="transmembrane region" description="Helical" evidence="2">
    <location>
        <begin position="66"/>
        <end position="91"/>
    </location>
</feature>
<dbReference type="Gene3D" id="3.40.50.880">
    <property type="match status" value="1"/>
</dbReference>
<organism evidence="4 5">
    <name type="scientific">Candidatus Vidania fulgoroideorum</name>
    <dbReference type="NCBI Taxonomy" id="881286"/>
    <lineage>
        <taxon>Bacteria</taxon>
        <taxon>Pseudomonadati</taxon>
        <taxon>Pseudomonadota</taxon>
        <taxon>Betaproteobacteria</taxon>
        <taxon>Candidatus Vidania</taxon>
    </lineage>
</organism>
<keyword evidence="2" id="KW-0812">Transmembrane</keyword>
<dbReference type="PRINTS" id="PR00096">
    <property type="entry name" value="GATASE"/>
</dbReference>
<protein>
    <submittedName>
        <fullName evidence="4">Aminodeoxychorismate/anthranilate synthase component II</fullName>
    </submittedName>
</protein>
<accession>A0A974XA81</accession>
<evidence type="ECO:0000259" key="3">
    <source>
        <dbReference type="Pfam" id="PF00117"/>
    </source>
</evidence>
<dbReference type="GO" id="GO:0046820">
    <property type="term" value="F:4-amino-4-deoxychorismate synthase activity"/>
    <property type="evidence" value="ECO:0007669"/>
    <property type="project" value="TreeGrafter"/>
</dbReference>
<keyword evidence="2" id="KW-1133">Transmembrane helix</keyword>
<dbReference type="GO" id="GO:0004049">
    <property type="term" value="F:anthranilate synthase activity"/>
    <property type="evidence" value="ECO:0007669"/>
    <property type="project" value="TreeGrafter"/>
</dbReference>
<dbReference type="GO" id="GO:0000162">
    <property type="term" value="P:L-tryptophan biosynthetic process"/>
    <property type="evidence" value="ECO:0007669"/>
    <property type="project" value="TreeGrafter"/>
</dbReference>
<dbReference type="PRINTS" id="PR00097">
    <property type="entry name" value="ANTSNTHASEII"/>
</dbReference>
<dbReference type="EMBL" id="CP071410">
    <property type="protein sequence ID" value="QSW37876.1"/>
    <property type="molecule type" value="Genomic_DNA"/>
</dbReference>
<dbReference type="Pfam" id="PF00117">
    <property type="entry name" value="GATase"/>
    <property type="match status" value="1"/>
</dbReference>
<dbReference type="InterPro" id="IPR006221">
    <property type="entry name" value="TrpG/PapA_dom"/>
</dbReference>
<keyword evidence="2" id="KW-0472">Membrane</keyword>
<feature type="domain" description="Glutamine amidotransferase" evidence="3">
    <location>
        <begin position="3"/>
        <end position="181"/>
    </location>
</feature>
<reference evidence="4" key="2">
    <citation type="submission" date="2021-03" db="EMBL/GenBank/DDBJ databases">
        <title>Alternative transmission patterns in independently acquired nutritional co-symbionts of Dictyopharidae planthoppers.</title>
        <authorList>
            <person name="Michalik A."/>
            <person name="Lukasik P."/>
        </authorList>
    </citation>
    <scope>NUCLEOTIDE SEQUENCE</scope>
    <source>
        <strain evidence="4">DICMUL</strain>
    </source>
</reference>
<dbReference type="CDD" id="cd01743">
    <property type="entry name" value="GATase1_Anthranilate_Synthase"/>
    <property type="match status" value="1"/>
</dbReference>
<dbReference type="PROSITE" id="PS51273">
    <property type="entry name" value="GATASE_TYPE_1"/>
    <property type="match status" value="1"/>
</dbReference>
<feature type="transmembrane region" description="Helical" evidence="2">
    <location>
        <begin position="12"/>
        <end position="29"/>
    </location>
</feature>
<dbReference type="GO" id="GO:0046654">
    <property type="term" value="P:tetrahydrofolate biosynthetic process"/>
    <property type="evidence" value="ECO:0007669"/>
    <property type="project" value="TreeGrafter"/>
</dbReference>
<dbReference type="PANTHER" id="PTHR43418">
    <property type="entry name" value="MULTIFUNCTIONAL TRYPTOPHAN BIOSYNTHESIS PROTEIN-RELATED"/>
    <property type="match status" value="1"/>
</dbReference>
<evidence type="ECO:0000313" key="5">
    <source>
        <dbReference type="Proteomes" id="UP000663602"/>
    </source>
</evidence>
<dbReference type="Proteomes" id="UP000663602">
    <property type="component" value="Chromosome"/>
</dbReference>
<dbReference type="PANTHER" id="PTHR43418:SF4">
    <property type="entry name" value="MULTIFUNCTIONAL TRYPTOPHAN BIOSYNTHESIS PROTEIN"/>
    <property type="match status" value="1"/>
</dbReference>
<dbReference type="InterPro" id="IPR029062">
    <property type="entry name" value="Class_I_gatase-like"/>
</dbReference>
<evidence type="ECO:0000313" key="4">
    <source>
        <dbReference type="EMBL" id="QSW37876.1"/>
    </source>
</evidence>
<evidence type="ECO:0000256" key="2">
    <source>
        <dbReference type="SAM" id="Phobius"/>
    </source>
</evidence>
<name>A0A974XA81_9PROT</name>
<feature type="transmembrane region" description="Helical" evidence="2">
    <location>
        <begin position="127"/>
        <end position="144"/>
    </location>
</feature>
<gene>
    <name evidence="4" type="ORF">JSR02_00200</name>
</gene>
<sequence>MILLLDNYDSFTYNVYELFIIWGFKVLVLNFIPRDFIISGFTCVCIGPGTGSPLNYPFLLWWLSRIYLFVPIIGICLGHQVLGFFFGYWFYGARFLVHGLLTLVYIRNDVLSFGVPCNFYVVRYNSLFVRLSIGVLTFISYCTFKNCMVFKHKVLPIIGIQFHPDSFMCSYGKKIILNFLLINEIA</sequence>
<proteinExistence type="predicted"/>
<dbReference type="GO" id="GO:0005829">
    <property type="term" value="C:cytosol"/>
    <property type="evidence" value="ECO:0007669"/>
    <property type="project" value="TreeGrafter"/>
</dbReference>
<dbReference type="InterPro" id="IPR017926">
    <property type="entry name" value="GATASE"/>
</dbReference>
<evidence type="ECO:0000256" key="1">
    <source>
        <dbReference type="ARBA" id="ARBA00022962"/>
    </source>
</evidence>
<dbReference type="InterPro" id="IPR050472">
    <property type="entry name" value="Anth_synth/Amidotransfase"/>
</dbReference>
<dbReference type="AlphaFoldDB" id="A0A974XA81"/>
<reference evidence="4" key="1">
    <citation type="submission" date="2021-02" db="EMBL/GenBank/DDBJ databases">
        <authorList>
            <person name="Franco D."/>
        </authorList>
    </citation>
    <scope>NUCLEOTIDE SEQUENCE</scope>
    <source>
        <strain evidence="4">DICMUL</strain>
    </source>
</reference>